<evidence type="ECO:0000313" key="7">
    <source>
        <dbReference type="Proteomes" id="UP001257909"/>
    </source>
</evidence>
<dbReference type="NCBIfam" id="TIGR00254">
    <property type="entry name" value="GGDEF"/>
    <property type="match status" value="1"/>
</dbReference>
<keyword evidence="7" id="KW-1185">Reference proteome</keyword>
<keyword evidence="3" id="KW-0812">Transmembrane</keyword>
<sequence length="486" mass="54723">MSAVGFKGAGAILLLCLWLAKAAAWAEPLLSASQMQHLKQKGKITYCIDPDWLPFEALSKQAKHTGISAEYIRLLQKMLPVPLELYPTSDWPASLQAAKDRHCDLLTLAMPTPSRLEYLNFSKTYLDVPNVVVTTKDKAFIRSVADIPDSAPIGIRAGFGTLELYQQRYPQLQLVPFHSYEQGLVQVQAGNLYGMLGNMGSISFSLQQNSITNLKIAGRLAEDTLLSLACRNDDPVLLEIFDTLLAQISPEQKQQINNHWLAIRYDQGFDYELFWQMLLAFVLLISIVSISYLKLKKLNQALTEANIRLEQLSQHDPLTGLYNRQYFEPRVQQALALCQRQQLPLTLAMMDLDHFKQINDNLGHNFGDQCLKDFATLCQSQFQRKDDLLVRYGGEEFVLVSVGCDAETMQELLQDFLQRLEAHQVQLNKQQGHCTVSIGWYCDIPPSDMDSETLVELADQALYLAKDAGRNCLVRSKAVVSSSPDC</sequence>
<dbReference type="EC" id="2.7.7.65" evidence="1"/>
<dbReference type="PROSITE" id="PS50887">
    <property type="entry name" value="GGDEF"/>
    <property type="match status" value="1"/>
</dbReference>
<gene>
    <name evidence="6" type="ORF">J2W69_002764</name>
</gene>
<feature type="domain" description="GGDEF" evidence="5">
    <location>
        <begin position="343"/>
        <end position="478"/>
    </location>
</feature>
<protein>
    <recommendedName>
        <fullName evidence="1">diguanylate cyclase</fullName>
        <ecNumber evidence="1">2.7.7.65</ecNumber>
    </recommendedName>
</protein>
<dbReference type="Pfam" id="PF00497">
    <property type="entry name" value="SBP_bac_3"/>
    <property type="match status" value="1"/>
</dbReference>
<dbReference type="SMART" id="SM00062">
    <property type="entry name" value="PBPb"/>
    <property type="match status" value="1"/>
</dbReference>
<keyword evidence="3" id="KW-1133">Transmembrane helix</keyword>
<keyword evidence="4" id="KW-0732">Signal</keyword>
<dbReference type="PANTHER" id="PTHR45138">
    <property type="entry name" value="REGULATORY COMPONENTS OF SENSORY TRANSDUCTION SYSTEM"/>
    <property type="match status" value="1"/>
</dbReference>
<dbReference type="InterPro" id="IPR043128">
    <property type="entry name" value="Rev_trsase/Diguanyl_cyclase"/>
</dbReference>
<feature type="transmembrane region" description="Helical" evidence="3">
    <location>
        <begin position="273"/>
        <end position="293"/>
    </location>
</feature>
<feature type="signal peptide" evidence="4">
    <location>
        <begin position="1"/>
        <end position="26"/>
    </location>
</feature>
<dbReference type="InterPro" id="IPR001638">
    <property type="entry name" value="Solute-binding_3/MltF_N"/>
</dbReference>
<accession>A0ABU1W1H6</accession>
<evidence type="ECO:0000256" key="3">
    <source>
        <dbReference type="SAM" id="Phobius"/>
    </source>
</evidence>
<proteinExistence type="predicted"/>
<comment type="catalytic activity">
    <reaction evidence="2">
        <text>2 GTP = 3',3'-c-di-GMP + 2 diphosphate</text>
        <dbReference type="Rhea" id="RHEA:24898"/>
        <dbReference type="ChEBI" id="CHEBI:33019"/>
        <dbReference type="ChEBI" id="CHEBI:37565"/>
        <dbReference type="ChEBI" id="CHEBI:58805"/>
        <dbReference type="EC" id="2.7.7.65"/>
    </reaction>
</comment>
<dbReference type="CDD" id="cd13708">
    <property type="entry name" value="PBP2_BvgS_like_1"/>
    <property type="match status" value="1"/>
</dbReference>
<dbReference type="SUPFAM" id="SSF55073">
    <property type="entry name" value="Nucleotide cyclase"/>
    <property type="match status" value="1"/>
</dbReference>
<comment type="caution">
    <text evidence="6">The sequence shown here is derived from an EMBL/GenBank/DDBJ whole genome shotgun (WGS) entry which is preliminary data.</text>
</comment>
<dbReference type="InterPro" id="IPR050469">
    <property type="entry name" value="Diguanylate_Cyclase"/>
</dbReference>
<dbReference type="SUPFAM" id="SSF53850">
    <property type="entry name" value="Periplasmic binding protein-like II"/>
    <property type="match status" value="1"/>
</dbReference>
<evidence type="ECO:0000256" key="1">
    <source>
        <dbReference type="ARBA" id="ARBA00012528"/>
    </source>
</evidence>
<reference evidence="6 7" key="1">
    <citation type="submission" date="2023-07" db="EMBL/GenBank/DDBJ databases">
        <title>Sorghum-associated microbial communities from plants grown in Nebraska, USA.</title>
        <authorList>
            <person name="Schachtman D."/>
        </authorList>
    </citation>
    <scope>NUCLEOTIDE SEQUENCE [LARGE SCALE GENOMIC DNA]</scope>
    <source>
        <strain evidence="6 7">4138</strain>
    </source>
</reference>
<name>A0ABU1W1H6_9GAMM</name>
<dbReference type="Gene3D" id="3.30.70.270">
    <property type="match status" value="1"/>
</dbReference>
<dbReference type="InterPro" id="IPR029787">
    <property type="entry name" value="Nucleotide_cyclase"/>
</dbReference>
<dbReference type="EMBL" id="JAVDWR010000009">
    <property type="protein sequence ID" value="MDR7121807.1"/>
    <property type="molecule type" value="Genomic_DNA"/>
</dbReference>
<evidence type="ECO:0000259" key="5">
    <source>
        <dbReference type="PROSITE" id="PS50887"/>
    </source>
</evidence>
<organism evidence="6 7">
    <name type="scientific">Rheinheimera soli</name>
    <dbReference type="NCBI Taxonomy" id="443616"/>
    <lineage>
        <taxon>Bacteria</taxon>
        <taxon>Pseudomonadati</taxon>
        <taxon>Pseudomonadota</taxon>
        <taxon>Gammaproteobacteria</taxon>
        <taxon>Chromatiales</taxon>
        <taxon>Chromatiaceae</taxon>
        <taxon>Rheinheimera</taxon>
    </lineage>
</organism>
<keyword evidence="3" id="KW-0472">Membrane</keyword>
<dbReference type="InterPro" id="IPR000160">
    <property type="entry name" value="GGDEF_dom"/>
</dbReference>
<dbReference type="Proteomes" id="UP001257909">
    <property type="component" value="Unassembled WGS sequence"/>
</dbReference>
<dbReference type="SMART" id="SM00267">
    <property type="entry name" value="GGDEF"/>
    <property type="match status" value="1"/>
</dbReference>
<evidence type="ECO:0000313" key="6">
    <source>
        <dbReference type="EMBL" id="MDR7121807.1"/>
    </source>
</evidence>
<dbReference type="PANTHER" id="PTHR45138:SF9">
    <property type="entry name" value="DIGUANYLATE CYCLASE DGCM-RELATED"/>
    <property type="match status" value="1"/>
</dbReference>
<dbReference type="Pfam" id="PF00990">
    <property type="entry name" value="GGDEF"/>
    <property type="match status" value="1"/>
</dbReference>
<dbReference type="CDD" id="cd01949">
    <property type="entry name" value="GGDEF"/>
    <property type="match status" value="1"/>
</dbReference>
<feature type="chain" id="PRO_5046745921" description="diguanylate cyclase" evidence="4">
    <location>
        <begin position="27"/>
        <end position="486"/>
    </location>
</feature>
<evidence type="ECO:0000256" key="4">
    <source>
        <dbReference type="SAM" id="SignalP"/>
    </source>
</evidence>
<dbReference type="RefSeq" id="WP_310279435.1">
    <property type="nucleotide sequence ID" value="NZ_JAVDWR010000009.1"/>
</dbReference>
<dbReference type="Gene3D" id="3.40.190.10">
    <property type="entry name" value="Periplasmic binding protein-like II"/>
    <property type="match status" value="2"/>
</dbReference>
<evidence type="ECO:0000256" key="2">
    <source>
        <dbReference type="ARBA" id="ARBA00034247"/>
    </source>
</evidence>